<dbReference type="OrthoDB" id="4966382at2"/>
<name>A0A4Y8X5N6_9MICC</name>
<comment type="caution">
    <text evidence="1">The sequence shown here is derived from an EMBL/GenBank/DDBJ whole genome shotgun (WGS) entry which is preliminary data.</text>
</comment>
<dbReference type="Pfam" id="PF20218">
    <property type="entry name" value="DUF6578"/>
    <property type="match status" value="1"/>
</dbReference>
<reference evidence="1 2" key="1">
    <citation type="submission" date="2020-08" db="EMBL/GenBank/DDBJ databases">
        <title>Sequencing the genomes of 1000 actinobacteria strains.</title>
        <authorList>
            <person name="Klenk H.-P."/>
        </authorList>
    </citation>
    <scope>NUCLEOTIDE SEQUENCE [LARGE SCALE GENOMIC DNA]</scope>
    <source>
        <strain evidence="1 2">DSM 19079</strain>
    </source>
</reference>
<dbReference type="RefSeq" id="WP_135027716.1">
    <property type="nucleotide sequence ID" value="NZ_BMLA01000001.1"/>
</dbReference>
<accession>A0A4Y8X5N6</accession>
<keyword evidence="2" id="KW-1185">Reference proteome</keyword>
<sequence>MEITAGRRGRAYVADWEQGCCGERVLLGEIVDMVLLPFSDEDQDPPLGPVDWIMTHHDDGDPSRPAHRVSARLQRVQQIHSRWRVASGNAVEGVEWERAPGAAQLVERARLPGRADMFSQVPEEPGAAGMSLFPLAPGAPMLSSEASYSPVLPEPPGPDGWLLDLEILADLGPQAE</sequence>
<dbReference type="EMBL" id="JACHMC010000001">
    <property type="protein sequence ID" value="MBB4882760.1"/>
    <property type="molecule type" value="Genomic_DNA"/>
</dbReference>
<dbReference type="InterPro" id="IPR046485">
    <property type="entry name" value="DUF6578"/>
</dbReference>
<dbReference type="Proteomes" id="UP000560081">
    <property type="component" value="Unassembled WGS sequence"/>
</dbReference>
<protein>
    <submittedName>
        <fullName evidence="1">Uncharacterized protein</fullName>
    </submittedName>
</protein>
<dbReference type="AlphaFoldDB" id="A0A4Y8X5N6"/>
<evidence type="ECO:0000313" key="2">
    <source>
        <dbReference type="Proteomes" id="UP000560081"/>
    </source>
</evidence>
<gene>
    <name evidence="1" type="ORF">BJ976_001111</name>
</gene>
<organism evidence="1 2">
    <name type="scientific">Micrococcus flavus</name>
    <dbReference type="NCBI Taxonomy" id="384602"/>
    <lineage>
        <taxon>Bacteria</taxon>
        <taxon>Bacillati</taxon>
        <taxon>Actinomycetota</taxon>
        <taxon>Actinomycetes</taxon>
        <taxon>Micrococcales</taxon>
        <taxon>Micrococcaceae</taxon>
        <taxon>Micrococcus</taxon>
    </lineage>
</organism>
<evidence type="ECO:0000313" key="1">
    <source>
        <dbReference type="EMBL" id="MBB4882760.1"/>
    </source>
</evidence>
<proteinExistence type="predicted"/>